<dbReference type="InterPro" id="IPR001783">
    <property type="entry name" value="Lumazine-bd"/>
</dbReference>
<proteinExistence type="predicted"/>
<feature type="repeat" description="Lumazine-binding" evidence="3">
    <location>
        <begin position="99"/>
        <end position="195"/>
    </location>
</feature>
<dbReference type="PANTHER" id="PTHR21098:SF0">
    <property type="entry name" value="RIBOFLAVIN SYNTHASE"/>
    <property type="match status" value="1"/>
</dbReference>
<accession>B4S740</accession>
<gene>
    <name evidence="5" type="ordered locus">Paes_0831</name>
</gene>
<feature type="domain" description="Lumazine-binding" evidence="4">
    <location>
        <begin position="1"/>
        <end position="98"/>
    </location>
</feature>
<dbReference type="STRING" id="290512.Paes_0831"/>
<dbReference type="GO" id="GO:0004746">
    <property type="term" value="F:riboflavin synthase activity"/>
    <property type="evidence" value="ECO:0007669"/>
    <property type="project" value="UniProtKB-UniRule"/>
</dbReference>
<name>B4S740_PROA2</name>
<feature type="repeat" description="Lumazine-binding" evidence="3">
    <location>
        <begin position="1"/>
        <end position="98"/>
    </location>
</feature>
<dbReference type="GO" id="GO:0009231">
    <property type="term" value="P:riboflavin biosynthetic process"/>
    <property type="evidence" value="ECO:0007669"/>
    <property type="project" value="TreeGrafter"/>
</dbReference>
<dbReference type="PANTHER" id="PTHR21098">
    <property type="entry name" value="RIBOFLAVIN SYNTHASE ALPHA CHAIN"/>
    <property type="match status" value="1"/>
</dbReference>
<evidence type="ECO:0000259" key="4">
    <source>
        <dbReference type="PROSITE" id="PS51177"/>
    </source>
</evidence>
<dbReference type="HOGENOM" id="CLU_034388_2_0_10"/>
<evidence type="ECO:0000256" key="3">
    <source>
        <dbReference type="PROSITE-ProRule" id="PRU00524"/>
    </source>
</evidence>
<dbReference type="RefSeq" id="WP_012505414.1">
    <property type="nucleotide sequence ID" value="NC_011059.1"/>
</dbReference>
<reference evidence="5" key="1">
    <citation type="submission" date="2008-06" db="EMBL/GenBank/DDBJ databases">
        <title>Complete sequence of chromosome of Prosthecochloris aestuarii DSM 271.</title>
        <authorList>
            <consortium name="US DOE Joint Genome Institute"/>
            <person name="Lucas S."/>
            <person name="Copeland A."/>
            <person name="Lapidus A."/>
            <person name="Glavina del Rio T."/>
            <person name="Dalin E."/>
            <person name="Tice H."/>
            <person name="Bruce D."/>
            <person name="Goodwin L."/>
            <person name="Pitluck S."/>
            <person name="Schmutz J."/>
            <person name="Larimer F."/>
            <person name="Land M."/>
            <person name="Hauser L."/>
            <person name="Kyrpides N."/>
            <person name="Anderson I."/>
            <person name="Liu Z."/>
            <person name="Li T."/>
            <person name="Zhao F."/>
            <person name="Overmann J."/>
            <person name="Bryant D.A."/>
            <person name="Richardson P."/>
        </authorList>
    </citation>
    <scope>NUCLEOTIDE SEQUENCE [LARGE SCALE GENOMIC DNA]</scope>
    <source>
        <strain evidence="5">DSM 271</strain>
    </source>
</reference>
<dbReference type="InterPro" id="IPR026017">
    <property type="entry name" value="Lumazine-bd_dom"/>
</dbReference>
<dbReference type="EC" id="2.5.1.9" evidence="2"/>
<dbReference type="NCBIfam" id="TIGR00187">
    <property type="entry name" value="ribE"/>
    <property type="match status" value="1"/>
</dbReference>
<dbReference type="SUPFAM" id="SSF63380">
    <property type="entry name" value="Riboflavin synthase domain-like"/>
    <property type="match status" value="2"/>
</dbReference>
<dbReference type="KEGG" id="paa:Paes_0831"/>
<sequence>MFTGIVKDRGSIVGLHRQGSGLRLAVRYTNEEVFAGLAIDESVAINGACQTVVALGEHSFEVDTIAETLKKTTLGSFRAGDSLNLERALRPVDRLGGHFVQGHVDCVGEVTRLVARGESQEIWIGYPAEFEPFVVPVGSIAIDGVSLTVADVKEQVFCVAIIPYTFAHTTISMLRPGVRVNLEFDILGKYIVRQRQLEQKNERPVSSINENWLKQNGF</sequence>
<evidence type="ECO:0000256" key="2">
    <source>
        <dbReference type="NCBIfam" id="TIGR00187"/>
    </source>
</evidence>
<dbReference type="PIRSF" id="PIRSF000498">
    <property type="entry name" value="Riboflavin_syn_A"/>
    <property type="match status" value="1"/>
</dbReference>
<dbReference type="Gene3D" id="2.40.30.20">
    <property type="match status" value="2"/>
</dbReference>
<dbReference type="Proteomes" id="UP000002725">
    <property type="component" value="Chromosome"/>
</dbReference>
<dbReference type="Pfam" id="PF00677">
    <property type="entry name" value="Lum_binding"/>
    <property type="match status" value="2"/>
</dbReference>
<dbReference type="AlphaFoldDB" id="B4S740"/>
<evidence type="ECO:0000313" key="6">
    <source>
        <dbReference type="Proteomes" id="UP000002725"/>
    </source>
</evidence>
<keyword evidence="1" id="KW-0677">Repeat</keyword>
<dbReference type="InterPro" id="IPR023366">
    <property type="entry name" value="ATP_synth_asu-like_sf"/>
</dbReference>
<protein>
    <recommendedName>
        <fullName evidence="2">Riboflavin synthase</fullName>
        <ecNumber evidence="2">2.5.1.9</ecNumber>
    </recommendedName>
</protein>
<dbReference type="InterPro" id="IPR017938">
    <property type="entry name" value="Riboflavin_synthase-like_b-brl"/>
</dbReference>
<dbReference type="NCBIfam" id="NF006767">
    <property type="entry name" value="PRK09289.1"/>
    <property type="match status" value="1"/>
</dbReference>
<feature type="domain" description="Lumazine-binding" evidence="4">
    <location>
        <begin position="99"/>
        <end position="195"/>
    </location>
</feature>
<dbReference type="CDD" id="cd00402">
    <property type="entry name" value="Riboflavin_synthase_like"/>
    <property type="match status" value="1"/>
</dbReference>
<evidence type="ECO:0000313" key="5">
    <source>
        <dbReference type="EMBL" id="ACF45877.1"/>
    </source>
</evidence>
<organism evidence="5 6">
    <name type="scientific">Prosthecochloris aestuarii (strain DSM 271 / SK 413)</name>
    <dbReference type="NCBI Taxonomy" id="290512"/>
    <lineage>
        <taxon>Bacteria</taxon>
        <taxon>Pseudomonadati</taxon>
        <taxon>Chlorobiota</taxon>
        <taxon>Chlorobiia</taxon>
        <taxon>Chlorobiales</taxon>
        <taxon>Chlorobiaceae</taxon>
        <taxon>Prosthecochloris</taxon>
    </lineage>
</organism>
<dbReference type="eggNOG" id="COG0307">
    <property type="taxonomic scope" value="Bacteria"/>
</dbReference>
<keyword evidence="6" id="KW-1185">Reference proteome</keyword>
<dbReference type="EMBL" id="CP001108">
    <property type="protein sequence ID" value="ACF45877.1"/>
    <property type="molecule type" value="Genomic_DNA"/>
</dbReference>
<dbReference type="PROSITE" id="PS51177">
    <property type="entry name" value="LUMAZINE_BIND"/>
    <property type="match status" value="2"/>
</dbReference>
<evidence type="ECO:0000256" key="1">
    <source>
        <dbReference type="ARBA" id="ARBA00022737"/>
    </source>
</evidence>